<reference evidence="12" key="1">
    <citation type="submission" date="2018-05" db="EMBL/GenBank/DDBJ databases">
        <title>Organellar genomes of Gracilariaceae.</title>
        <authorList>
            <person name="Iha C."/>
            <person name="Oliveira M.C."/>
        </authorList>
    </citation>
    <scope>NUCLEOTIDE SEQUENCE</scope>
</reference>
<dbReference type="Gene3D" id="3.30.930.10">
    <property type="entry name" value="Bira Bifunctional Protein, Domain 2"/>
    <property type="match status" value="1"/>
</dbReference>
<dbReference type="InterPro" id="IPR045864">
    <property type="entry name" value="aa-tRNA-synth_II/BPL/LPL"/>
</dbReference>
<dbReference type="InterPro" id="IPR005147">
    <property type="entry name" value="tRNA_synthase_B5-dom"/>
</dbReference>
<dbReference type="GO" id="GO:0004826">
    <property type="term" value="F:phenylalanine-tRNA ligase activity"/>
    <property type="evidence" value="ECO:0007669"/>
    <property type="project" value="UniProtKB-EC"/>
</dbReference>
<evidence type="ECO:0000256" key="4">
    <source>
        <dbReference type="ARBA" id="ARBA00022723"/>
    </source>
</evidence>
<evidence type="ECO:0000256" key="3">
    <source>
        <dbReference type="ARBA" id="ARBA00022598"/>
    </source>
</evidence>
<sequence length="699" mass="81862">MKFSFKWLKQIVDLKYVELSEVIEKLTLAGCEVENVIHDQNSNDIIFDISTTANRQDLLSVVGLAREISSLMNRPLLNQVYSDKLYKSNYLNSYSSLNLSNSMALLDFSLTHINCVRNTCSPLWLQYYLHSRNIKTLNLLHDISKYIYIKWGHHIEIFDQQKLNLLPIQYALFNVEKKKNILSQSNSIELEILKYNSQILYTLGYDISSNFQCDSITESIIVCGQVFSSKYLQNIQNNLSFKTDIFEKYQKQIIREDFIYAYEEAVRLIVSFAGGTVGKSYCYYKGYEKPQLIIVEKNKIQSILGYKKNHRDTYLSVKEILSVLNQLNFVTVYDEIKKIFKVRVTSSRRFDLVRPIDIIEEIGRVYGFNKFVSKLPKILNHQVVFKNSFTYKVNHVRQVLRNLGLHEIQNSSLTNFTIFSNHAQIAIYNPLIKDQSYLRSNLLTQLFLTYQYNIRQSNKNVEIFEIGKVFSKKTQQITTERLLGTFEHLHLAGLMSNSDYSRKSWLDKPNSLSWFQAKGTLEEFLEKVQAQVVWKGLNKSTYSFLFNSISNLSDIKQVAIISNIDSKEEIGIFAQLKKNYDYPIYIFEFNLVNLINSINTSNHMNCLIKPYSSYPSLTRDISLTLHKYHSIYMIKQKILDLNNSLIESVEVINQYRNHHIKYSCNVSFRIVYRSYNRTLNMDDIDLIDQEINDLLDQYK</sequence>
<keyword evidence="8" id="KW-0648">Protein biosynthesis</keyword>
<dbReference type="SMART" id="SM00896">
    <property type="entry name" value="FDX-ACB"/>
    <property type="match status" value="1"/>
</dbReference>
<feature type="domain" description="B5" evidence="11">
    <location>
        <begin position="288"/>
        <end position="373"/>
    </location>
</feature>
<comment type="cofactor">
    <cofactor evidence="1">
        <name>Mg(2+)</name>
        <dbReference type="ChEBI" id="CHEBI:18420"/>
    </cofactor>
</comment>
<dbReference type="GO" id="GO:0006432">
    <property type="term" value="P:phenylalanyl-tRNA aminoacylation"/>
    <property type="evidence" value="ECO:0007669"/>
    <property type="project" value="InterPro"/>
</dbReference>
<dbReference type="AlphaFoldDB" id="A0A345UAD2"/>
<evidence type="ECO:0000256" key="7">
    <source>
        <dbReference type="ARBA" id="ARBA00022842"/>
    </source>
</evidence>
<dbReference type="PANTHER" id="PTHR10947">
    <property type="entry name" value="PHENYLALANYL-TRNA SYNTHETASE BETA CHAIN AND LEUCINE-RICH REPEAT-CONTAINING PROTEIN 47"/>
    <property type="match status" value="1"/>
</dbReference>
<dbReference type="PANTHER" id="PTHR10947:SF3">
    <property type="entry name" value="LEUCINE-RICH REPEAT-CONTAINING PROTEIN 47"/>
    <property type="match status" value="1"/>
</dbReference>
<dbReference type="GO" id="GO:0003723">
    <property type="term" value="F:RNA binding"/>
    <property type="evidence" value="ECO:0007669"/>
    <property type="project" value="InterPro"/>
</dbReference>
<dbReference type="Gene3D" id="3.30.56.10">
    <property type="match status" value="2"/>
</dbReference>
<evidence type="ECO:0000313" key="12">
    <source>
        <dbReference type="EMBL" id="AXI97418.1"/>
    </source>
</evidence>
<dbReference type="Gene3D" id="3.30.70.380">
    <property type="entry name" value="Ferrodoxin-fold anticodon-binding domain"/>
    <property type="match status" value="1"/>
</dbReference>
<dbReference type="PROSITE" id="PS51483">
    <property type="entry name" value="B5"/>
    <property type="match status" value="1"/>
</dbReference>
<dbReference type="SUPFAM" id="SSF55681">
    <property type="entry name" value="Class II aaRS and biotin synthetases"/>
    <property type="match status" value="1"/>
</dbReference>
<protein>
    <recommendedName>
        <fullName evidence="2">phenylalanine--tRNA ligase</fullName>
        <ecNumber evidence="2">6.1.1.20</ecNumber>
    </recommendedName>
</protein>
<dbReference type="SUPFAM" id="SSF54991">
    <property type="entry name" value="Anticodon-binding domain of PheRS"/>
    <property type="match status" value="1"/>
</dbReference>
<evidence type="ECO:0000256" key="5">
    <source>
        <dbReference type="ARBA" id="ARBA00022741"/>
    </source>
</evidence>
<keyword evidence="9" id="KW-0030">Aminoacyl-tRNA synthetase</keyword>
<dbReference type="GO" id="GO:0005524">
    <property type="term" value="F:ATP binding"/>
    <property type="evidence" value="ECO:0007669"/>
    <property type="project" value="UniProtKB-KW"/>
</dbReference>
<dbReference type="SUPFAM" id="SSF56037">
    <property type="entry name" value="PheT/TilS domain"/>
    <property type="match status" value="1"/>
</dbReference>
<dbReference type="GeneID" id="37624063"/>
<dbReference type="Pfam" id="PF03483">
    <property type="entry name" value="B3_4"/>
    <property type="match status" value="1"/>
</dbReference>
<dbReference type="Pfam" id="PF03147">
    <property type="entry name" value="FDX-ACB"/>
    <property type="match status" value="1"/>
</dbReference>
<dbReference type="Pfam" id="PF17759">
    <property type="entry name" value="tRNA_synthFbeta"/>
    <property type="match status" value="1"/>
</dbReference>
<keyword evidence="12" id="KW-0150">Chloroplast</keyword>
<evidence type="ECO:0000256" key="8">
    <source>
        <dbReference type="ARBA" id="ARBA00022917"/>
    </source>
</evidence>
<evidence type="ECO:0000256" key="6">
    <source>
        <dbReference type="ARBA" id="ARBA00022840"/>
    </source>
</evidence>
<keyword evidence="5" id="KW-0547">Nucleotide-binding</keyword>
<keyword evidence="7" id="KW-0460">Magnesium</keyword>
<proteinExistence type="predicted"/>
<feature type="domain" description="FDX-ACB" evidence="10">
    <location>
        <begin position="612"/>
        <end position="699"/>
    </location>
</feature>
<dbReference type="InterPro" id="IPR005146">
    <property type="entry name" value="B3/B4_tRNA-bd"/>
</dbReference>
<evidence type="ECO:0000256" key="2">
    <source>
        <dbReference type="ARBA" id="ARBA00012814"/>
    </source>
</evidence>
<dbReference type="SUPFAM" id="SSF46955">
    <property type="entry name" value="Putative DNA-binding domain"/>
    <property type="match status" value="2"/>
</dbReference>
<evidence type="ECO:0000259" key="11">
    <source>
        <dbReference type="PROSITE" id="PS51483"/>
    </source>
</evidence>
<evidence type="ECO:0000256" key="1">
    <source>
        <dbReference type="ARBA" id="ARBA00001946"/>
    </source>
</evidence>
<organism evidence="12">
    <name type="scientific">Gracilariopsis mclachlanii</name>
    <dbReference type="NCBI Taxonomy" id="486813"/>
    <lineage>
        <taxon>Eukaryota</taxon>
        <taxon>Rhodophyta</taxon>
        <taxon>Florideophyceae</taxon>
        <taxon>Rhodymeniophycidae</taxon>
        <taxon>Gracilariales</taxon>
        <taxon>Gracilariaceae</taxon>
        <taxon>Gracilariopsis</taxon>
    </lineage>
</organism>
<keyword evidence="12" id="KW-0934">Plastid</keyword>
<dbReference type="InterPro" id="IPR041616">
    <property type="entry name" value="PheRS_beta_core"/>
</dbReference>
<dbReference type="InterPro" id="IPR009061">
    <property type="entry name" value="DNA-bd_dom_put_sf"/>
</dbReference>
<dbReference type="EMBL" id="MH396015">
    <property type="protein sequence ID" value="AXI97418.1"/>
    <property type="molecule type" value="Genomic_DNA"/>
</dbReference>
<evidence type="ECO:0000256" key="9">
    <source>
        <dbReference type="ARBA" id="ARBA00023146"/>
    </source>
</evidence>
<dbReference type="InterPro" id="IPR020825">
    <property type="entry name" value="Phe-tRNA_synthase-like_B3/B4"/>
</dbReference>
<dbReference type="InterPro" id="IPR036690">
    <property type="entry name" value="Fdx_antiC-bd_sf"/>
</dbReference>
<keyword evidence="6" id="KW-0067">ATP-binding</keyword>
<keyword evidence="4" id="KW-0479">Metal-binding</keyword>
<dbReference type="GO" id="GO:0000287">
    <property type="term" value="F:magnesium ion binding"/>
    <property type="evidence" value="ECO:0007669"/>
    <property type="project" value="InterPro"/>
</dbReference>
<accession>A0A345UAD2</accession>
<dbReference type="SMART" id="SM00874">
    <property type="entry name" value="B5"/>
    <property type="match status" value="1"/>
</dbReference>
<dbReference type="InterPro" id="IPR005121">
    <property type="entry name" value="Fdx_antiC-bd"/>
</dbReference>
<dbReference type="InterPro" id="IPR045060">
    <property type="entry name" value="Phe-tRNA-ligase_IIc_bsu"/>
</dbReference>
<dbReference type="PROSITE" id="PS51447">
    <property type="entry name" value="FDX_ACB"/>
    <property type="match status" value="1"/>
</dbReference>
<dbReference type="Gene3D" id="3.50.40.10">
    <property type="entry name" value="Phenylalanyl-trna Synthetase, Chain B, domain 3"/>
    <property type="match status" value="1"/>
</dbReference>
<dbReference type="GO" id="GO:0005737">
    <property type="term" value="C:cytoplasm"/>
    <property type="evidence" value="ECO:0007669"/>
    <property type="project" value="UniProtKB-ARBA"/>
</dbReference>
<dbReference type="EC" id="6.1.1.20" evidence="2"/>
<keyword evidence="3 12" id="KW-0436">Ligase</keyword>
<dbReference type="RefSeq" id="YP_009511541.1">
    <property type="nucleotide sequence ID" value="NC_039144.1"/>
</dbReference>
<name>A0A345UAD2_9FLOR</name>
<geneLocation type="chloroplast" evidence="12"/>
<gene>
    <name evidence="12" type="primary">syfB</name>
</gene>
<dbReference type="Pfam" id="PF03484">
    <property type="entry name" value="B5"/>
    <property type="match status" value="1"/>
</dbReference>
<evidence type="ECO:0000259" key="10">
    <source>
        <dbReference type="PROSITE" id="PS51447"/>
    </source>
</evidence>